<evidence type="ECO:0000256" key="1">
    <source>
        <dbReference type="SAM" id="Phobius"/>
    </source>
</evidence>
<keyword evidence="3" id="KW-1185">Reference proteome</keyword>
<organism evidence="2 3">
    <name type="scientific">Cyclobacterium qasimii</name>
    <dbReference type="NCBI Taxonomy" id="1350429"/>
    <lineage>
        <taxon>Bacteria</taxon>
        <taxon>Pseudomonadati</taxon>
        <taxon>Bacteroidota</taxon>
        <taxon>Cytophagia</taxon>
        <taxon>Cytophagales</taxon>
        <taxon>Cyclobacteriaceae</taxon>
        <taxon>Cyclobacterium</taxon>
    </lineage>
</organism>
<protein>
    <submittedName>
        <fullName evidence="2">Uncharacterized protein</fullName>
    </submittedName>
</protein>
<accession>A0A512CHH3</accession>
<sequence>MKDSKNKIKHMDTYIFIYAILGATLGLLFTIKAIRNAEDDPETFDEFKKEGRFHKPANWRIGKMPNNNNKKEDTLQFQLAQPEVEYHQMHLN</sequence>
<dbReference type="EMBL" id="BJYV01000025">
    <property type="protein sequence ID" value="GEO23649.1"/>
    <property type="molecule type" value="Genomic_DNA"/>
</dbReference>
<comment type="caution">
    <text evidence="2">The sequence shown here is derived from an EMBL/GenBank/DDBJ whole genome shotgun (WGS) entry which is preliminary data.</text>
</comment>
<keyword evidence="1" id="KW-0472">Membrane</keyword>
<gene>
    <name evidence="2" type="ORF">CQA01_41830</name>
</gene>
<feature type="transmembrane region" description="Helical" evidence="1">
    <location>
        <begin position="12"/>
        <end position="31"/>
    </location>
</feature>
<keyword evidence="1" id="KW-0812">Transmembrane</keyword>
<keyword evidence="1" id="KW-1133">Transmembrane helix</keyword>
<proteinExistence type="predicted"/>
<reference evidence="2 3" key="1">
    <citation type="submission" date="2019-07" db="EMBL/GenBank/DDBJ databases">
        <title>Whole genome shotgun sequence of Cyclobacterium qasimii NBRC 106168.</title>
        <authorList>
            <person name="Hosoyama A."/>
            <person name="Uohara A."/>
            <person name="Ohji S."/>
            <person name="Ichikawa N."/>
        </authorList>
    </citation>
    <scope>NUCLEOTIDE SEQUENCE [LARGE SCALE GENOMIC DNA]</scope>
    <source>
        <strain evidence="2 3">NBRC 106168</strain>
    </source>
</reference>
<dbReference type="AlphaFoldDB" id="A0A512CHH3"/>
<dbReference type="Proteomes" id="UP000321301">
    <property type="component" value="Unassembled WGS sequence"/>
</dbReference>
<evidence type="ECO:0000313" key="3">
    <source>
        <dbReference type="Proteomes" id="UP000321301"/>
    </source>
</evidence>
<name>A0A512CHH3_9BACT</name>
<evidence type="ECO:0000313" key="2">
    <source>
        <dbReference type="EMBL" id="GEO23649.1"/>
    </source>
</evidence>